<sequence>MDYIALGNNIRKYRHIAGLRQEDLAELCDCSTSHIGQIEHARTVPSLDMTMRIANALFVTIDQLVAESYTHPEQVYLKEIAERIEKYSTAKKITICESLSNYLDSLEKFEKLK</sequence>
<name>A0A9D1H223_9FIRM</name>
<evidence type="ECO:0000313" key="4">
    <source>
        <dbReference type="Proteomes" id="UP000824165"/>
    </source>
</evidence>
<dbReference type="PROSITE" id="PS50943">
    <property type="entry name" value="HTH_CROC1"/>
    <property type="match status" value="1"/>
</dbReference>
<dbReference type="Pfam" id="PF13560">
    <property type="entry name" value="HTH_31"/>
    <property type="match status" value="1"/>
</dbReference>
<comment type="caution">
    <text evidence="3">The sequence shown here is derived from an EMBL/GenBank/DDBJ whole genome shotgun (WGS) entry which is preliminary data.</text>
</comment>
<dbReference type="InterPro" id="IPR050807">
    <property type="entry name" value="TransReg_Diox_bact_type"/>
</dbReference>
<evidence type="ECO:0000256" key="1">
    <source>
        <dbReference type="ARBA" id="ARBA00023125"/>
    </source>
</evidence>
<dbReference type="EMBL" id="DVLU01000028">
    <property type="protein sequence ID" value="HIT84890.1"/>
    <property type="molecule type" value="Genomic_DNA"/>
</dbReference>
<dbReference type="SMART" id="SM00530">
    <property type="entry name" value="HTH_XRE"/>
    <property type="match status" value="1"/>
</dbReference>
<dbReference type="Proteomes" id="UP000824165">
    <property type="component" value="Unassembled WGS sequence"/>
</dbReference>
<dbReference type="GO" id="GO:0003677">
    <property type="term" value="F:DNA binding"/>
    <property type="evidence" value="ECO:0007669"/>
    <property type="project" value="UniProtKB-KW"/>
</dbReference>
<evidence type="ECO:0000259" key="2">
    <source>
        <dbReference type="PROSITE" id="PS50943"/>
    </source>
</evidence>
<proteinExistence type="predicted"/>
<dbReference type="SUPFAM" id="SSF47413">
    <property type="entry name" value="lambda repressor-like DNA-binding domains"/>
    <property type="match status" value="1"/>
</dbReference>
<reference evidence="3" key="2">
    <citation type="journal article" date="2021" name="PeerJ">
        <title>Extensive microbial diversity within the chicken gut microbiome revealed by metagenomics and culture.</title>
        <authorList>
            <person name="Gilroy R."/>
            <person name="Ravi A."/>
            <person name="Getino M."/>
            <person name="Pursley I."/>
            <person name="Horton D.L."/>
            <person name="Alikhan N.F."/>
            <person name="Baker D."/>
            <person name="Gharbi K."/>
            <person name="Hall N."/>
            <person name="Watson M."/>
            <person name="Adriaenssens E.M."/>
            <person name="Foster-Nyarko E."/>
            <person name="Jarju S."/>
            <person name="Secka A."/>
            <person name="Antonio M."/>
            <person name="Oren A."/>
            <person name="Chaudhuri R.R."/>
            <person name="La Ragione R."/>
            <person name="Hildebrand F."/>
            <person name="Pallen M.J."/>
        </authorList>
    </citation>
    <scope>NUCLEOTIDE SEQUENCE</scope>
    <source>
        <strain evidence="3">CHK181-108</strain>
    </source>
</reference>
<evidence type="ECO:0000313" key="3">
    <source>
        <dbReference type="EMBL" id="HIT84890.1"/>
    </source>
</evidence>
<dbReference type="InterPro" id="IPR001387">
    <property type="entry name" value="Cro/C1-type_HTH"/>
</dbReference>
<reference evidence="3" key="1">
    <citation type="submission" date="2020-10" db="EMBL/GenBank/DDBJ databases">
        <authorList>
            <person name="Gilroy R."/>
        </authorList>
    </citation>
    <scope>NUCLEOTIDE SEQUENCE</scope>
    <source>
        <strain evidence="3">CHK181-108</strain>
    </source>
</reference>
<dbReference type="AlphaFoldDB" id="A0A9D1H223"/>
<dbReference type="GO" id="GO:0003700">
    <property type="term" value="F:DNA-binding transcription factor activity"/>
    <property type="evidence" value="ECO:0007669"/>
    <property type="project" value="TreeGrafter"/>
</dbReference>
<dbReference type="InterPro" id="IPR010982">
    <property type="entry name" value="Lambda_DNA-bd_dom_sf"/>
</dbReference>
<dbReference type="Gene3D" id="1.10.260.40">
    <property type="entry name" value="lambda repressor-like DNA-binding domains"/>
    <property type="match status" value="1"/>
</dbReference>
<dbReference type="PANTHER" id="PTHR46797">
    <property type="entry name" value="HTH-TYPE TRANSCRIPTIONAL REGULATOR"/>
    <property type="match status" value="1"/>
</dbReference>
<keyword evidence="1" id="KW-0238">DNA-binding</keyword>
<dbReference type="PANTHER" id="PTHR46797:SF1">
    <property type="entry name" value="METHYLPHOSPHONATE SYNTHASE"/>
    <property type="match status" value="1"/>
</dbReference>
<gene>
    <name evidence="3" type="ORF">IAA60_03170</name>
</gene>
<dbReference type="CDD" id="cd00093">
    <property type="entry name" value="HTH_XRE"/>
    <property type="match status" value="1"/>
</dbReference>
<dbReference type="GO" id="GO:0005829">
    <property type="term" value="C:cytosol"/>
    <property type="evidence" value="ECO:0007669"/>
    <property type="project" value="TreeGrafter"/>
</dbReference>
<protein>
    <submittedName>
        <fullName evidence="3">Helix-turn-helix transcriptional regulator</fullName>
    </submittedName>
</protein>
<feature type="domain" description="HTH cro/C1-type" evidence="2">
    <location>
        <begin position="10"/>
        <end position="64"/>
    </location>
</feature>
<accession>A0A9D1H223</accession>
<organism evidence="3 4">
    <name type="scientific">Candidatus Ornithomonoglobus intestinigallinarum</name>
    <dbReference type="NCBI Taxonomy" id="2840894"/>
    <lineage>
        <taxon>Bacteria</taxon>
        <taxon>Bacillati</taxon>
        <taxon>Bacillota</taxon>
        <taxon>Clostridia</taxon>
        <taxon>Candidatus Ornithomonoglobus</taxon>
    </lineage>
</organism>